<evidence type="ECO:0000256" key="4">
    <source>
        <dbReference type="ARBA" id="ARBA00022801"/>
    </source>
</evidence>
<keyword evidence="5 6" id="KW-0269">Exonuclease</keyword>
<keyword evidence="3" id="KW-0540">Nuclease</keyword>
<evidence type="ECO:0000313" key="7">
    <source>
        <dbReference type="Proteomes" id="UP000069030"/>
    </source>
</evidence>
<sequence length="64" mass="7209">MEQLTYEKAALELEAILNDLKNDEVTVDELASKVERASKLIVFCKEKLTSTEQQVEGIIEKLGL</sequence>
<dbReference type="Proteomes" id="UP000069030">
    <property type="component" value="Chromosome"/>
</dbReference>
<evidence type="ECO:0000313" key="6">
    <source>
        <dbReference type="EMBL" id="ALU25531.1"/>
    </source>
</evidence>
<evidence type="ECO:0000256" key="5">
    <source>
        <dbReference type="ARBA" id="ARBA00022839"/>
    </source>
</evidence>
<dbReference type="NCBIfam" id="TIGR01280">
    <property type="entry name" value="xseB"/>
    <property type="match status" value="1"/>
</dbReference>
<dbReference type="Gene3D" id="1.10.287.1040">
    <property type="entry name" value="Exonuclease VII, small subunit"/>
    <property type="match status" value="1"/>
</dbReference>
<reference evidence="6 7" key="1">
    <citation type="journal article" date="2016" name="J. Zhejiang Univ. Sci. B">
        <title>Antibiotic resistance mechanisms of Myroides sp.</title>
        <authorList>
            <person name="Hu S."/>
            <person name="Yuan S."/>
            <person name="Qu H."/>
            <person name="Jiang T."/>
            <person name="Zhou Y."/>
            <person name="Wang M."/>
            <person name="Ming D."/>
        </authorList>
    </citation>
    <scope>NUCLEOTIDE SEQUENCE [LARGE SCALE GENOMIC DNA]</scope>
    <source>
        <strain evidence="6 7">PR63039</strain>
    </source>
</reference>
<dbReference type="InterPro" id="IPR003761">
    <property type="entry name" value="Exonuc_VII_S"/>
</dbReference>
<evidence type="ECO:0000256" key="1">
    <source>
        <dbReference type="ARBA" id="ARBA00009998"/>
    </source>
</evidence>
<comment type="similarity">
    <text evidence="1">Belongs to the XseB family.</text>
</comment>
<dbReference type="KEGG" id="mod:AS202_04995"/>
<keyword evidence="2" id="KW-0963">Cytoplasm</keyword>
<name>A0A0S7EBE5_9FLAO</name>
<dbReference type="RefSeq" id="WP_006258024.1">
    <property type="nucleotide sequence ID" value="NZ_BCMQ01000002.1"/>
</dbReference>
<dbReference type="GO" id="GO:0008855">
    <property type="term" value="F:exodeoxyribonuclease VII activity"/>
    <property type="evidence" value="ECO:0007669"/>
    <property type="project" value="UniProtKB-UniRule"/>
</dbReference>
<dbReference type="AlphaFoldDB" id="A0A0S7EBE5"/>
<dbReference type="EMBL" id="CP013690">
    <property type="protein sequence ID" value="ALU25531.1"/>
    <property type="molecule type" value="Genomic_DNA"/>
</dbReference>
<protein>
    <submittedName>
        <fullName evidence="6">Exonuclease VII small subunit</fullName>
    </submittedName>
</protein>
<accession>A0A0S7EBE5</accession>
<dbReference type="SUPFAM" id="SSF116842">
    <property type="entry name" value="XseB-like"/>
    <property type="match status" value="1"/>
</dbReference>
<evidence type="ECO:0000256" key="2">
    <source>
        <dbReference type="ARBA" id="ARBA00022490"/>
    </source>
</evidence>
<dbReference type="GO" id="GO:0009318">
    <property type="term" value="C:exodeoxyribonuclease VII complex"/>
    <property type="evidence" value="ECO:0007669"/>
    <property type="project" value="UniProtKB-UniRule"/>
</dbReference>
<dbReference type="GO" id="GO:0006308">
    <property type="term" value="P:DNA catabolic process"/>
    <property type="evidence" value="ECO:0007669"/>
    <property type="project" value="UniProtKB-UniRule"/>
</dbReference>
<evidence type="ECO:0000256" key="3">
    <source>
        <dbReference type="ARBA" id="ARBA00022722"/>
    </source>
</evidence>
<dbReference type="InterPro" id="IPR037004">
    <property type="entry name" value="Exonuc_VII_ssu_sf"/>
</dbReference>
<dbReference type="eggNOG" id="COG1722">
    <property type="taxonomic scope" value="Bacteria"/>
</dbReference>
<organism evidence="6 7">
    <name type="scientific">Myroides odoratimimus</name>
    <dbReference type="NCBI Taxonomy" id="76832"/>
    <lineage>
        <taxon>Bacteria</taxon>
        <taxon>Pseudomonadati</taxon>
        <taxon>Bacteroidota</taxon>
        <taxon>Flavobacteriia</taxon>
        <taxon>Flavobacteriales</taxon>
        <taxon>Flavobacteriaceae</taxon>
        <taxon>Myroides</taxon>
    </lineage>
</organism>
<keyword evidence="4" id="KW-0378">Hydrolase</keyword>
<dbReference type="Pfam" id="PF02609">
    <property type="entry name" value="Exonuc_VII_S"/>
    <property type="match status" value="1"/>
</dbReference>
<gene>
    <name evidence="6" type="ORF">AS202_04995</name>
</gene>
<proteinExistence type="inferred from homology"/>